<keyword evidence="3" id="KW-1185">Reference proteome</keyword>
<evidence type="ECO:0000313" key="3">
    <source>
        <dbReference type="Proteomes" id="UP001162131"/>
    </source>
</evidence>
<feature type="compositionally biased region" description="Polar residues" evidence="1">
    <location>
        <begin position="77"/>
        <end position="92"/>
    </location>
</feature>
<accession>A0AAU9JSN8</accession>
<proteinExistence type="predicted"/>
<gene>
    <name evidence="2" type="ORF">BSTOLATCC_MIC52196</name>
</gene>
<evidence type="ECO:0000256" key="1">
    <source>
        <dbReference type="SAM" id="MobiDB-lite"/>
    </source>
</evidence>
<name>A0AAU9JSN8_9CILI</name>
<organism evidence="2 3">
    <name type="scientific">Blepharisma stoltei</name>
    <dbReference type="NCBI Taxonomy" id="1481888"/>
    <lineage>
        <taxon>Eukaryota</taxon>
        <taxon>Sar</taxon>
        <taxon>Alveolata</taxon>
        <taxon>Ciliophora</taxon>
        <taxon>Postciliodesmatophora</taxon>
        <taxon>Heterotrichea</taxon>
        <taxon>Heterotrichida</taxon>
        <taxon>Blepharismidae</taxon>
        <taxon>Blepharisma</taxon>
    </lineage>
</organism>
<feature type="region of interest" description="Disordered" evidence="1">
    <location>
        <begin position="67"/>
        <end position="101"/>
    </location>
</feature>
<dbReference type="AlphaFoldDB" id="A0AAU9JSN8"/>
<dbReference type="Proteomes" id="UP001162131">
    <property type="component" value="Unassembled WGS sequence"/>
</dbReference>
<protein>
    <submittedName>
        <fullName evidence="2">Uncharacterized protein</fullName>
    </submittedName>
</protein>
<evidence type="ECO:0000313" key="2">
    <source>
        <dbReference type="EMBL" id="CAG9330782.1"/>
    </source>
</evidence>
<dbReference type="EMBL" id="CAJZBQ010000052">
    <property type="protein sequence ID" value="CAG9330782.1"/>
    <property type="molecule type" value="Genomic_DNA"/>
</dbReference>
<reference evidence="2" key="1">
    <citation type="submission" date="2021-09" db="EMBL/GenBank/DDBJ databases">
        <authorList>
            <consortium name="AG Swart"/>
            <person name="Singh M."/>
            <person name="Singh A."/>
            <person name="Seah K."/>
            <person name="Emmerich C."/>
        </authorList>
    </citation>
    <scope>NUCLEOTIDE SEQUENCE</scope>
    <source>
        <strain evidence="2">ATCC30299</strain>
    </source>
</reference>
<comment type="caution">
    <text evidence="2">The sequence shown here is derived from an EMBL/GenBank/DDBJ whole genome shotgun (WGS) entry which is preliminary data.</text>
</comment>
<sequence>MPKQSGHICQCQTCGRCFSQVSIGIQTEGNFDMPSFIAFAEKMIKPGAPFSKTANESQILMVRPKNLKGDNDVEEPSSFTDNTLNESPSITKKSPYERNSNLKEDTLNATFSESSLMKDFEQIKAQGFGFNSTSAFTEKLMEICETPKFYSAQNTNFFNFQGNPQYEKTMKNPRNLGRIQTFSNKPIKPANCIEEKIFPQTTKNHPIVYNFAEPLKKTAKNSKISTTKDSKEVSEDSTNQISQNYESIMDKPTFLDPNLRESFKQLVQLEKIGIKQQFSVKNFKFQDKRKPQVVENESLDLSNSLDMKQLREFLDN</sequence>